<keyword evidence="3" id="KW-1185">Reference proteome</keyword>
<gene>
    <name evidence="2" type="ORF">NCTC13316_03437</name>
</gene>
<evidence type="ECO:0000313" key="2">
    <source>
        <dbReference type="EMBL" id="STX81564.1"/>
    </source>
</evidence>
<reference evidence="2 3" key="1">
    <citation type="submission" date="2018-06" db="EMBL/GenBank/DDBJ databases">
        <authorList>
            <consortium name="Pathogen Informatics"/>
            <person name="Doyle S."/>
        </authorList>
    </citation>
    <scope>NUCLEOTIDE SEQUENCE [LARGE SCALE GENOMIC DNA]</scope>
    <source>
        <strain evidence="2 3">NCTC13316</strain>
    </source>
</reference>
<dbReference type="InterPro" id="IPR022266">
    <property type="entry name" value="DtrJ-like"/>
</dbReference>
<feature type="transmembrane region" description="Helical" evidence="1">
    <location>
        <begin position="147"/>
        <end position="170"/>
    </location>
</feature>
<dbReference type="EMBL" id="UGOD01000006">
    <property type="protein sequence ID" value="STX81564.1"/>
    <property type="molecule type" value="Genomic_DNA"/>
</dbReference>
<dbReference type="OrthoDB" id="8443503at2"/>
<accession>A0A378KIE8</accession>
<keyword evidence="1" id="KW-0812">Transmembrane</keyword>
<dbReference type="Proteomes" id="UP000254794">
    <property type="component" value="Unassembled WGS sequence"/>
</dbReference>
<evidence type="ECO:0000313" key="3">
    <source>
        <dbReference type="Proteomes" id="UP000254794"/>
    </source>
</evidence>
<dbReference type="Pfam" id="PF14348">
    <property type="entry name" value="DtrJ-like"/>
    <property type="match status" value="1"/>
</dbReference>
<sequence length="244" mass="27557">MTSQTIQKRSPNIIVRSLITFAVAGVIGFLVLFIGTLFWWCTLGFKEALVRVERLSYQETTWVRALSPVTVRRVFWWSDSIEQAWKPFISRTQKTAHQLQEALDLPLQALEEALLETNFPAIAGMGPTLMTFFAHTYRLGGACLQVLWLKILLCLSALPLFILMSLAGLIDGLNQRAIRTASLGRESTYVFHKSLPLARKTLFWVLVVWLSLPFDFNPTGLFVGLSVLLALVMSTSASRFKKYL</sequence>
<name>A0A378KIE8_9GAMM</name>
<feature type="transmembrane region" description="Helical" evidence="1">
    <location>
        <begin position="18"/>
        <end position="40"/>
    </location>
</feature>
<dbReference type="AlphaFoldDB" id="A0A378KIE8"/>
<dbReference type="RefSeq" id="WP_115332927.1">
    <property type="nucleotide sequence ID" value="NZ_CAAAHP010000008.1"/>
</dbReference>
<evidence type="ECO:0000256" key="1">
    <source>
        <dbReference type="SAM" id="Phobius"/>
    </source>
</evidence>
<proteinExistence type="predicted"/>
<feature type="transmembrane region" description="Helical" evidence="1">
    <location>
        <begin position="220"/>
        <end position="240"/>
    </location>
</feature>
<organism evidence="2 3">
    <name type="scientific">Legionella busanensis</name>
    <dbReference type="NCBI Taxonomy" id="190655"/>
    <lineage>
        <taxon>Bacteria</taxon>
        <taxon>Pseudomonadati</taxon>
        <taxon>Pseudomonadota</taxon>
        <taxon>Gammaproteobacteria</taxon>
        <taxon>Legionellales</taxon>
        <taxon>Legionellaceae</taxon>
        <taxon>Legionella</taxon>
    </lineage>
</organism>
<keyword evidence="1" id="KW-1133">Transmembrane helix</keyword>
<keyword evidence="1" id="KW-0472">Membrane</keyword>
<protein>
    <submittedName>
        <fullName evidence="2">Fe2+/Zn2+ uptake regulation protein</fullName>
    </submittedName>
</protein>